<dbReference type="AlphaFoldDB" id="A0A7Z7JHL2"/>
<dbReference type="EMBL" id="OGUU01000045">
    <property type="protein sequence ID" value="SPC25733.1"/>
    <property type="molecule type" value="Genomic_DNA"/>
</dbReference>
<reference evidence="3 4" key="1">
    <citation type="submission" date="2018-01" db="EMBL/GenBank/DDBJ databases">
        <authorList>
            <person name="Clerissi C."/>
        </authorList>
    </citation>
    <scope>NUCLEOTIDE SEQUENCE [LARGE SCALE GENOMIC DNA]</scope>
    <source>
        <strain evidence="3">Cupriavidus taiwanensis STM 6021</strain>
    </source>
</reference>
<dbReference type="InterPro" id="IPR055247">
    <property type="entry name" value="InsJ-like_HTH"/>
</dbReference>
<organism evidence="3 4">
    <name type="scientific">Cupriavidus taiwanensis</name>
    <dbReference type="NCBI Taxonomy" id="164546"/>
    <lineage>
        <taxon>Bacteria</taxon>
        <taxon>Pseudomonadati</taxon>
        <taxon>Pseudomonadota</taxon>
        <taxon>Betaproteobacteria</taxon>
        <taxon>Burkholderiales</taxon>
        <taxon>Burkholderiaceae</taxon>
        <taxon>Cupriavidus</taxon>
    </lineage>
</organism>
<evidence type="ECO:0000256" key="1">
    <source>
        <dbReference type="SAM" id="MobiDB-lite"/>
    </source>
</evidence>
<proteinExistence type="predicted"/>
<gene>
    <name evidence="3" type="ORF">CBM2594_U10234</name>
</gene>
<dbReference type="RefSeq" id="WP_306437361.1">
    <property type="nucleotide sequence ID" value="NZ_OFSY01000051.1"/>
</dbReference>
<name>A0A7Z7JHL2_9BURK</name>
<accession>A0A7Z7JHL2</accession>
<evidence type="ECO:0000259" key="2">
    <source>
        <dbReference type="Pfam" id="PF13518"/>
    </source>
</evidence>
<dbReference type="Pfam" id="PF13518">
    <property type="entry name" value="HTH_28"/>
    <property type="match status" value="1"/>
</dbReference>
<evidence type="ECO:0000313" key="4">
    <source>
        <dbReference type="Proteomes" id="UP000257139"/>
    </source>
</evidence>
<protein>
    <recommendedName>
        <fullName evidence="2">Insertion element IS150 protein InsJ-like helix-turn-helix domain-containing protein</fullName>
    </recommendedName>
</protein>
<dbReference type="SUPFAM" id="SSF46689">
    <property type="entry name" value="Homeodomain-like"/>
    <property type="match status" value="1"/>
</dbReference>
<sequence length="127" mass="13422">MGLPGIKVEVSAGEREQLASMSRSRSLPHSLVRRAEIVLMAADGYLNSEIAAQCGVTAPAVTFWKERFVAHGLAGVHDQAKSGRPCTHDDEAAAELLSKVLHDASREAPHIGACGRGPRMRASPGAL</sequence>
<dbReference type="InterPro" id="IPR009057">
    <property type="entry name" value="Homeodomain-like_sf"/>
</dbReference>
<feature type="region of interest" description="Disordered" evidence="1">
    <location>
        <begin position="108"/>
        <end position="127"/>
    </location>
</feature>
<comment type="caution">
    <text evidence="3">The sequence shown here is derived from an EMBL/GenBank/DDBJ whole genome shotgun (WGS) entry which is preliminary data.</text>
</comment>
<dbReference type="Proteomes" id="UP000257139">
    <property type="component" value="Unassembled WGS sequence"/>
</dbReference>
<evidence type="ECO:0000313" key="3">
    <source>
        <dbReference type="EMBL" id="SPC25733.1"/>
    </source>
</evidence>
<feature type="domain" description="Insertion element IS150 protein InsJ-like helix-turn-helix" evidence="2">
    <location>
        <begin position="33"/>
        <end position="85"/>
    </location>
</feature>